<evidence type="ECO:0000313" key="2">
    <source>
        <dbReference type="Proteomes" id="UP000239532"/>
    </source>
</evidence>
<proteinExistence type="predicted"/>
<protein>
    <submittedName>
        <fullName evidence="1">MBL fold metallo-hydrolase</fullName>
    </submittedName>
</protein>
<dbReference type="RefSeq" id="WP_105981806.1">
    <property type="nucleotide sequence ID" value="NZ_MQUC01000003.1"/>
</dbReference>
<organism evidence="1 2">
    <name type="scientific">Nonlabens agnitus</name>
    <dbReference type="NCBI Taxonomy" id="870484"/>
    <lineage>
        <taxon>Bacteria</taxon>
        <taxon>Pseudomonadati</taxon>
        <taxon>Bacteroidota</taxon>
        <taxon>Flavobacteriia</taxon>
        <taxon>Flavobacteriales</taxon>
        <taxon>Flavobacteriaceae</taxon>
        <taxon>Nonlabens</taxon>
    </lineage>
</organism>
<keyword evidence="1" id="KW-0378">Hydrolase</keyword>
<dbReference type="InterPro" id="IPR036866">
    <property type="entry name" value="RibonucZ/Hydroxyglut_hydro"/>
</dbReference>
<dbReference type="AlphaFoldDB" id="A0A2S9WR21"/>
<dbReference type="GO" id="GO:0016787">
    <property type="term" value="F:hydrolase activity"/>
    <property type="evidence" value="ECO:0007669"/>
    <property type="project" value="UniProtKB-KW"/>
</dbReference>
<dbReference type="Proteomes" id="UP000239532">
    <property type="component" value="Unassembled WGS sequence"/>
</dbReference>
<name>A0A2S9WR21_9FLAO</name>
<evidence type="ECO:0000313" key="1">
    <source>
        <dbReference type="EMBL" id="PRP65940.1"/>
    </source>
</evidence>
<dbReference type="InterPro" id="IPR050114">
    <property type="entry name" value="UPF0173_UPF0282_UlaG_hydrolase"/>
</dbReference>
<dbReference type="SUPFAM" id="SSF56281">
    <property type="entry name" value="Metallo-hydrolase/oxidoreductase"/>
    <property type="match status" value="1"/>
</dbReference>
<dbReference type="Gene3D" id="3.60.15.10">
    <property type="entry name" value="Ribonuclease Z/Hydroxyacylglutathione hydrolase-like"/>
    <property type="match status" value="1"/>
</dbReference>
<sequence length="264" mass="29074">MKNIMGFLLMLVLFSACKEKEETAVETADNQMEQQYAATETAVTPEIEIMPISHASFVMKWGDKAIYLDPVGGASAYEGMPAADMILITHTHGDHMDPATLKAVMNDNAKLFTPQAVADKLGADFNPTVLNNGDSEAVDDIIVNAVAMYNITEGRLNNHPEGVGNGYVIESDGYRVYVSGDTEGTPEMRSLENIDKAFVCMNLPYTMDVEQAADAVLDFAPAEVIPYHYRGKDGLHDIDKFKSLVNKGNTDIEVTFMDWYPERS</sequence>
<gene>
    <name evidence="1" type="ORF">BST86_01980</name>
</gene>
<reference evidence="1 2" key="1">
    <citation type="submission" date="2016-11" db="EMBL/GenBank/DDBJ databases">
        <title>Trade-off between light-utilization and light-protection in marine flavobacteria.</title>
        <authorList>
            <person name="Kumagai Y."/>
        </authorList>
    </citation>
    <scope>NUCLEOTIDE SEQUENCE [LARGE SCALE GENOMIC DNA]</scope>
    <source>
        <strain evidence="1 2">JCM 17109</strain>
    </source>
</reference>
<dbReference type="OrthoDB" id="9789133at2"/>
<accession>A0A2S9WR21</accession>
<comment type="caution">
    <text evidence="1">The sequence shown here is derived from an EMBL/GenBank/DDBJ whole genome shotgun (WGS) entry which is preliminary data.</text>
</comment>
<dbReference type="PANTHER" id="PTHR43546">
    <property type="entry name" value="UPF0173 METAL-DEPENDENT HYDROLASE MJ1163-RELATED"/>
    <property type="match status" value="1"/>
</dbReference>
<dbReference type="PROSITE" id="PS51257">
    <property type="entry name" value="PROKAR_LIPOPROTEIN"/>
    <property type="match status" value="1"/>
</dbReference>
<dbReference type="EMBL" id="MQUC01000003">
    <property type="protein sequence ID" value="PRP65940.1"/>
    <property type="molecule type" value="Genomic_DNA"/>
</dbReference>
<dbReference type="Pfam" id="PF13483">
    <property type="entry name" value="Lactamase_B_3"/>
    <property type="match status" value="1"/>
</dbReference>
<keyword evidence="2" id="KW-1185">Reference proteome</keyword>
<dbReference type="PANTHER" id="PTHR43546:SF3">
    <property type="entry name" value="UPF0173 METAL-DEPENDENT HYDROLASE MJ1163"/>
    <property type="match status" value="1"/>
</dbReference>